<dbReference type="InterPro" id="IPR029063">
    <property type="entry name" value="SAM-dependent_MTases_sf"/>
</dbReference>
<dbReference type="InterPro" id="IPR010675">
    <property type="entry name" value="Bin3_C"/>
</dbReference>
<feature type="compositionally biased region" description="Basic residues" evidence="7">
    <location>
        <begin position="168"/>
        <end position="181"/>
    </location>
</feature>
<gene>
    <name evidence="10" type="primary">LOC106805741</name>
</gene>
<evidence type="ECO:0000256" key="6">
    <source>
        <dbReference type="RuleBase" id="RU367087"/>
    </source>
</evidence>
<evidence type="ECO:0000256" key="7">
    <source>
        <dbReference type="SAM" id="MobiDB-lite"/>
    </source>
</evidence>
<dbReference type="Pfam" id="PF06859">
    <property type="entry name" value="Bin3"/>
    <property type="match status" value="1"/>
</dbReference>
<dbReference type="PROSITE" id="PS51515">
    <property type="entry name" value="BIN3_SAM"/>
    <property type="match status" value="1"/>
</dbReference>
<dbReference type="PANTHER" id="PTHR12315">
    <property type="entry name" value="BICOID-INTERACTING PROTEIN RELATED"/>
    <property type="match status" value="1"/>
</dbReference>
<evidence type="ECO:0000256" key="5">
    <source>
        <dbReference type="PROSITE-ProRule" id="PRU00848"/>
    </source>
</evidence>
<feature type="domain" description="Bin3-type SAM" evidence="8">
    <location>
        <begin position="362"/>
        <end position="593"/>
    </location>
</feature>
<evidence type="ECO:0000256" key="3">
    <source>
        <dbReference type="ARBA" id="ARBA00022679"/>
    </source>
</evidence>
<evidence type="ECO:0000313" key="9">
    <source>
        <dbReference type="Proteomes" id="UP000695022"/>
    </source>
</evidence>
<keyword evidence="9" id="KW-1185">Reference proteome</keyword>
<dbReference type="GeneID" id="106805741"/>
<feature type="compositionally biased region" description="Basic and acidic residues" evidence="7">
    <location>
        <begin position="605"/>
        <end position="619"/>
    </location>
</feature>
<organism evidence="9 10">
    <name type="scientific">Priapulus caudatus</name>
    <name type="common">Priapulid worm</name>
    <dbReference type="NCBI Taxonomy" id="37621"/>
    <lineage>
        <taxon>Eukaryota</taxon>
        <taxon>Metazoa</taxon>
        <taxon>Ecdysozoa</taxon>
        <taxon>Scalidophora</taxon>
        <taxon>Priapulida</taxon>
        <taxon>Priapulimorpha</taxon>
        <taxon>Priapulimorphida</taxon>
        <taxon>Priapulidae</taxon>
        <taxon>Priapulus</taxon>
    </lineage>
</organism>
<evidence type="ECO:0000313" key="10">
    <source>
        <dbReference type="RefSeq" id="XP_014662942.1"/>
    </source>
</evidence>
<name>A0ABM1DSM1_PRICU</name>
<feature type="region of interest" description="Disordered" evidence="7">
    <location>
        <begin position="296"/>
        <end position="331"/>
    </location>
</feature>
<comment type="similarity">
    <text evidence="1 6">Belongs to the methyltransferase superfamily.</text>
</comment>
<dbReference type="SUPFAM" id="SSF53335">
    <property type="entry name" value="S-adenosyl-L-methionine-dependent methyltransferases"/>
    <property type="match status" value="1"/>
</dbReference>
<feature type="region of interest" description="Disordered" evidence="7">
    <location>
        <begin position="598"/>
        <end position="619"/>
    </location>
</feature>
<proteinExistence type="inferred from homology"/>
<dbReference type="Pfam" id="PF13649">
    <property type="entry name" value="Methyltransf_25"/>
    <property type="match status" value="1"/>
</dbReference>
<reference evidence="10" key="1">
    <citation type="submission" date="2025-08" db="UniProtKB">
        <authorList>
            <consortium name="RefSeq"/>
        </authorList>
    </citation>
    <scope>IDENTIFICATION</scope>
</reference>
<feature type="compositionally biased region" description="Polar residues" evidence="7">
    <location>
        <begin position="312"/>
        <end position="323"/>
    </location>
</feature>
<evidence type="ECO:0000256" key="1">
    <source>
        <dbReference type="ARBA" id="ARBA00008361"/>
    </source>
</evidence>
<dbReference type="RefSeq" id="XP_014662942.1">
    <property type="nucleotide sequence ID" value="XM_014807456.1"/>
</dbReference>
<evidence type="ECO:0000256" key="4">
    <source>
        <dbReference type="ARBA" id="ARBA00022691"/>
    </source>
</evidence>
<dbReference type="EC" id="2.1.1.-" evidence="6"/>
<dbReference type="PANTHER" id="PTHR12315:SF0">
    <property type="entry name" value="7SK SNRNA METHYLPHOSPHATE CAPPING ENZYME"/>
    <property type="match status" value="1"/>
</dbReference>
<dbReference type="InterPro" id="IPR041698">
    <property type="entry name" value="Methyltransf_25"/>
</dbReference>
<evidence type="ECO:0000256" key="2">
    <source>
        <dbReference type="ARBA" id="ARBA00022603"/>
    </source>
</evidence>
<dbReference type="CDD" id="cd02440">
    <property type="entry name" value="AdoMet_MTases"/>
    <property type="match status" value="1"/>
</dbReference>
<dbReference type="InterPro" id="IPR024160">
    <property type="entry name" value="BIN3_SAM-bd_dom"/>
</dbReference>
<keyword evidence="4 5" id="KW-0949">S-adenosyl-L-methionine</keyword>
<dbReference type="InterPro" id="IPR039772">
    <property type="entry name" value="Bin3-like"/>
</dbReference>
<dbReference type="Gene3D" id="3.40.50.150">
    <property type="entry name" value="Vaccinia Virus protein VP39"/>
    <property type="match status" value="1"/>
</dbReference>
<evidence type="ECO:0000259" key="8">
    <source>
        <dbReference type="PROSITE" id="PS51515"/>
    </source>
</evidence>
<keyword evidence="2 6" id="KW-0489">Methyltransferase</keyword>
<protein>
    <recommendedName>
        <fullName evidence="6">RNA methyltransferase</fullName>
        <ecNumber evidence="6">2.1.1.-</ecNumber>
    </recommendedName>
</protein>
<accession>A0ABM1DSM1</accession>
<dbReference type="Proteomes" id="UP000695022">
    <property type="component" value="Unplaced"/>
</dbReference>
<sequence>MSAKIVVQDTNCASTPVTDSSERTYHCVRFKDMSECSTEVGHGTPYLQTRKRRYSTGPPSNYKTTGAQRFLAGRKMAAGKSTSANRSRFLLGGNVRDPLNLASLNNEDVNRLLNAVTPKSSPMPTPAHRKEVVEVIIPPNIHDPLNLNAGEDGDTGATTSQHGETGSMKKRKNKKRNKRRRTISEGDDCLVAATESKSITGITANISQDVAIDVNKAVRACESVSAASSEQRISTDLDLTENLQSAVQSDTKALWKYKKKRKSGSTSLNKQDALPDGHQKVADTIVSPVVLVSKSAPGDSVSPKVKRRKHYSSSFSKQPSTVKSHGADGRKPATISVLPTLAKKDAFLHGNHARLVYGEDGDRRLRAFRKEWFRDKDVIDVGCNTGHVALHVAEHMQPRSVVGIDIDPRLVKVAQKNLRRKVTMRDPRIAAFPTSMMSTYGAIGVAYAAEKSAVRFPNNVTFREENYVLSCNLLLETQRPEVDTVIMLSITKWIHLNWGDDGLKRTFKRIYAQLRPGGHLIMEAQGWPSYAKSKNTSDKTRTNYSKIRMRPDQYSEYLLSNEVGFSTCELVDCPCNPAKGYKRPIYLFRKPLSTHHRSVSSAKCSKHDSSSSREASAHH</sequence>
<feature type="region of interest" description="Disordered" evidence="7">
    <location>
        <begin position="143"/>
        <end position="183"/>
    </location>
</feature>
<keyword evidence="3 6" id="KW-0808">Transferase</keyword>